<reference evidence="1" key="1">
    <citation type="submission" date="2022-02" db="EMBL/GenBank/DDBJ databases">
        <title>Coral-associated bacteria.</title>
        <authorList>
            <person name="Tang K."/>
            <person name="Wang X."/>
        </authorList>
    </citation>
    <scope>NUCLEOTIDE SEQUENCE</scope>
    <source>
        <strain evidence="1">SCSIO 43006</strain>
    </source>
</reference>
<accession>A0ABY4V6L6</accession>
<proteinExistence type="predicted"/>
<organism evidence="1 2">
    <name type="scientific">Microbulbifer variabilis</name>
    <dbReference type="NCBI Taxonomy" id="266805"/>
    <lineage>
        <taxon>Bacteria</taxon>
        <taxon>Pseudomonadati</taxon>
        <taxon>Pseudomonadota</taxon>
        <taxon>Gammaproteobacteria</taxon>
        <taxon>Cellvibrionales</taxon>
        <taxon>Microbulbiferaceae</taxon>
        <taxon>Microbulbifer</taxon>
    </lineage>
</organism>
<dbReference type="EMBL" id="CP092418">
    <property type="protein sequence ID" value="USD19919.1"/>
    <property type="molecule type" value="Genomic_DNA"/>
</dbReference>
<dbReference type="Proteomes" id="UP001055658">
    <property type="component" value="Chromosome"/>
</dbReference>
<evidence type="ECO:0000313" key="2">
    <source>
        <dbReference type="Proteomes" id="UP001055658"/>
    </source>
</evidence>
<protein>
    <submittedName>
        <fullName evidence="1">Uncharacterized protein</fullName>
    </submittedName>
</protein>
<gene>
    <name evidence="1" type="ORF">MJO52_12610</name>
</gene>
<dbReference type="RefSeq" id="WP_252082010.1">
    <property type="nucleotide sequence ID" value="NZ_CP092418.1"/>
</dbReference>
<keyword evidence="2" id="KW-1185">Reference proteome</keyword>
<name>A0ABY4V6L6_9GAMM</name>
<sequence>MCWSPQEDPLNVSLRRNRMVHGLIQFNRQVTPRYAFSYSDKRETFAVIWLAFEENQDGLNHWPAFIACPLPYS</sequence>
<evidence type="ECO:0000313" key="1">
    <source>
        <dbReference type="EMBL" id="USD19919.1"/>
    </source>
</evidence>